<keyword evidence="6 15" id="KW-0812">Transmembrane</keyword>
<keyword evidence="11 16" id="KW-0408">Iron</keyword>
<feature type="transmembrane region" description="Helical" evidence="16">
    <location>
        <begin position="248"/>
        <end position="267"/>
    </location>
</feature>
<comment type="pathway">
    <text evidence="2 16">Energy metabolism; oxidative phosphorylation.</text>
</comment>
<dbReference type="PROSITE" id="PS50855">
    <property type="entry name" value="COX1"/>
    <property type="match status" value="1"/>
</dbReference>
<proteinExistence type="inferred from homology"/>
<dbReference type="Gene3D" id="1.20.210.10">
    <property type="entry name" value="Cytochrome c oxidase-like, subunit I domain"/>
    <property type="match status" value="1"/>
</dbReference>
<dbReference type="InterPro" id="IPR023615">
    <property type="entry name" value="Cyt_c_Oxase_su1_BS"/>
</dbReference>
<dbReference type="InterPro" id="IPR036927">
    <property type="entry name" value="Cyt_c_oxase-like_su1_sf"/>
</dbReference>
<comment type="function">
    <text evidence="16">Cytochrome c oxidase is the component of the respiratory chain that catalyzes the reduction of oxygen to water. Subunits 1-3 form the functional core of the enzyme complex. CO I is the catalytic subunit of the enzyme. Electrons originating in cytochrome c are transferred via the copper A center of subunit 2 and heme A of subunit 1 to the bimetallic center formed by heme A3 and copper B.</text>
</comment>
<evidence type="ECO:0000256" key="10">
    <source>
        <dbReference type="ARBA" id="ARBA00022989"/>
    </source>
</evidence>
<feature type="transmembrane region" description="Helical" evidence="16">
    <location>
        <begin position="387"/>
        <end position="408"/>
    </location>
</feature>
<feature type="transmembrane region" description="Helical" evidence="16">
    <location>
        <begin position="32"/>
        <end position="53"/>
    </location>
</feature>
<keyword evidence="8" id="KW-1278">Translocase</keyword>
<dbReference type="InterPro" id="IPR014241">
    <property type="entry name" value="Cyt_c_oxidase_su1_bac"/>
</dbReference>
<keyword evidence="12 16" id="KW-0186">Copper</keyword>
<evidence type="ECO:0000256" key="16">
    <source>
        <dbReference type="RuleBase" id="RU363061"/>
    </source>
</evidence>
<dbReference type="SUPFAM" id="SSF81442">
    <property type="entry name" value="Cytochrome c oxidase subunit I-like"/>
    <property type="match status" value="1"/>
</dbReference>
<comment type="subcellular location">
    <subcellularLocation>
        <location evidence="16">Cell membrane</location>
        <topology evidence="16">Multi-pass membrane protein</topology>
    </subcellularLocation>
    <subcellularLocation>
        <location evidence="1">Membrane</location>
        <topology evidence="1">Multi-pass membrane protein</topology>
    </subcellularLocation>
</comment>
<keyword evidence="4 15" id="KW-0349">Heme</keyword>
<evidence type="ECO:0000256" key="11">
    <source>
        <dbReference type="ARBA" id="ARBA00023004"/>
    </source>
</evidence>
<feature type="transmembrane region" description="Helical" evidence="16">
    <location>
        <begin position="462"/>
        <end position="484"/>
    </location>
</feature>
<name>A0ABM9NFN2_9GAMM</name>
<dbReference type="PROSITE" id="PS00077">
    <property type="entry name" value="COX1_CUB"/>
    <property type="match status" value="1"/>
</dbReference>
<dbReference type="PANTHER" id="PTHR10422:SF18">
    <property type="entry name" value="CYTOCHROME C OXIDASE SUBUNIT 1"/>
    <property type="match status" value="1"/>
</dbReference>
<dbReference type="RefSeq" id="WP_348758965.1">
    <property type="nucleotide sequence ID" value="NZ_OZ026884.1"/>
</dbReference>
<comment type="catalytic activity">
    <reaction evidence="14 16">
        <text>4 Fe(II)-[cytochrome c] + O2 + 8 H(+)(in) = 4 Fe(III)-[cytochrome c] + 2 H2O + 4 H(+)(out)</text>
        <dbReference type="Rhea" id="RHEA:11436"/>
        <dbReference type="Rhea" id="RHEA-COMP:10350"/>
        <dbReference type="Rhea" id="RHEA-COMP:14399"/>
        <dbReference type="ChEBI" id="CHEBI:15377"/>
        <dbReference type="ChEBI" id="CHEBI:15378"/>
        <dbReference type="ChEBI" id="CHEBI:15379"/>
        <dbReference type="ChEBI" id="CHEBI:29033"/>
        <dbReference type="ChEBI" id="CHEBI:29034"/>
        <dbReference type="EC" id="7.1.1.9"/>
    </reaction>
</comment>
<keyword evidence="19" id="KW-1185">Reference proteome</keyword>
<evidence type="ECO:0000259" key="17">
    <source>
        <dbReference type="PROSITE" id="PS50855"/>
    </source>
</evidence>
<dbReference type="InterPro" id="IPR023616">
    <property type="entry name" value="Cyt_c_oxase-like_su1_dom"/>
</dbReference>
<dbReference type="Pfam" id="PF00115">
    <property type="entry name" value="COX1"/>
    <property type="match status" value="1"/>
</dbReference>
<accession>A0ABM9NFN2</accession>
<evidence type="ECO:0000313" key="19">
    <source>
        <dbReference type="Proteomes" id="UP001497493"/>
    </source>
</evidence>
<keyword evidence="13 16" id="KW-0472">Membrane</keyword>
<keyword evidence="16" id="KW-1003">Cell membrane</keyword>
<dbReference type="PANTHER" id="PTHR10422">
    <property type="entry name" value="CYTOCHROME C OXIDASE SUBUNIT 1"/>
    <property type="match status" value="1"/>
</dbReference>
<protein>
    <recommendedName>
        <fullName evidence="16">Cytochrome c oxidase subunit 1</fullName>
        <ecNumber evidence="16">7.1.1.9</ecNumber>
    </recommendedName>
</protein>
<keyword evidence="9 15" id="KW-0249">Electron transport</keyword>
<feature type="transmembrane region" description="Helical" evidence="16">
    <location>
        <begin position="157"/>
        <end position="181"/>
    </location>
</feature>
<keyword evidence="3 15" id="KW-0813">Transport</keyword>
<evidence type="ECO:0000256" key="12">
    <source>
        <dbReference type="ARBA" id="ARBA00023008"/>
    </source>
</evidence>
<organism evidence="18 19">
    <name type="scientific">Candidatus Methylocalor cossyra</name>
    <dbReference type="NCBI Taxonomy" id="3108543"/>
    <lineage>
        <taxon>Bacteria</taxon>
        <taxon>Pseudomonadati</taxon>
        <taxon>Pseudomonadota</taxon>
        <taxon>Gammaproteobacteria</taxon>
        <taxon>Methylococcales</taxon>
        <taxon>Methylococcaceae</taxon>
        <taxon>Candidatus Methylocalor</taxon>
    </lineage>
</organism>
<dbReference type="EMBL" id="OZ026884">
    <property type="protein sequence ID" value="CAL1239406.1"/>
    <property type="molecule type" value="Genomic_DNA"/>
</dbReference>
<evidence type="ECO:0000256" key="7">
    <source>
        <dbReference type="ARBA" id="ARBA00022723"/>
    </source>
</evidence>
<evidence type="ECO:0000256" key="5">
    <source>
        <dbReference type="ARBA" id="ARBA00022660"/>
    </source>
</evidence>
<keyword evidence="5 15" id="KW-0679">Respiratory chain</keyword>
<dbReference type="InterPro" id="IPR000883">
    <property type="entry name" value="Cyt_C_Oxase_1"/>
</dbReference>
<evidence type="ECO:0000256" key="4">
    <source>
        <dbReference type="ARBA" id="ARBA00022617"/>
    </source>
</evidence>
<feature type="transmembrane region" description="Helical" evidence="16">
    <location>
        <begin position="312"/>
        <end position="330"/>
    </location>
</feature>
<dbReference type="EC" id="7.1.1.9" evidence="16"/>
<sequence>MTSAPIPFPKNYLNRDYRLGSWLTTIDHKRIAWLYLVSITLFFFFGGAAATVMRLELATAPGDLVETETYNRLFSLHGIAMVWFFLVPSIPATLGNFLLPLMIGARDMAFPRLNLLSWYLYAIAGVLTLAMVIAGGVDTGWTFYTPYSSLFANGEVVLAVVGIIVAGFSSILTGLNFIVTVHKMRAPGMTWMRLPLFVWAQYATAVIMVLATPVLAITLLLIALERIFGIGVFDPKVGGDPVLFQHLFWFYSHPAVYIMILPGMGVVSEIITCFARKRIFGYDGMAFALLAIAFIGFLVWGHHLFVAGQSVYAGAVFSLLSFLVAVPSGIKVFNWAATLYQGSVSFETPMLYALGFVGLFTIGGLTGITVAATAVDVHVHDTYFVIAHFHYIMVGGMVTAYFGGLHFWWPKMTGRLYPDLWGRVAAITIFVGFNLTFFPQFILGYLGMPRRYHTYPDEFELLNALSSAGASILAVGYLLPLIYLGYSLRSGPVAGPNPWGARGLEWTTPSPPPEHNFDRVPIVTDEPYNYALPKRDSDPA</sequence>
<evidence type="ECO:0000256" key="13">
    <source>
        <dbReference type="ARBA" id="ARBA00023136"/>
    </source>
</evidence>
<dbReference type="PRINTS" id="PR01165">
    <property type="entry name" value="CYCOXIDASEI"/>
</dbReference>
<reference evidence="18 19" key="1">
    <citation type="submission" date="2024-04" db="EMBL/GenBank/DDBJ databases">
        <authorList>
            <person name="Cremers G."/>
        </authorList>
    </citation>
    <scope>NUCLEOTIDE SEQUENCE [LARGE SCALE GENOMIC DNA]</scope>
    <source>
        <strain evidence="18">MeCH1-AG</strain>
    </source>
</reference>
<feature type="transmembrane region" description="Helical" evidence="16">
    <location>
        <begin position="351"/>
        <end position="375"/>
    </location>
</feature>
<gene>
    <name evidence="18" type="primary">ctaD</name>
    <name evidence="18" type="ORF">MECH1_V1_0630</name>
</gene>
<keyword evidence="7 16" id="KW-0479">Metal-binding</keyword>
<evidence type="ECO:0000256" key="9">
    <source>
        <dbReference type="ARBA" id="ARBA00022982"/>
    </source>
</evidence>
<feature type="domain" description="Cytochrome oxidase subunit I profile" evidence="17">
    <location>
        <begin position="22"/>
        <end position="524"/>
    </location>
</feature>
<evidence type="ECO:0000313" key="18">
    <source>
        <dbReference type="EMBL" id="CAL1239406.1"/>
    </source>
</evidence>
<evidence type="ECO:0000256" key="1">
    <source>
        <dbReference type="ARBA" id="ARBA00004141"/>
    </source>
</evidence>
<feature type="transmembrane region" description="Helical" evidence="16">
    <location>
        <begin position="118"/>
        <end position="137"/>
    </location>
</feature>
<evidence type="ECO:0000256" key="2">
    <source>
        <dbReference type="ARBA" id="ARBA00004673"/>
    </source>
</evidence>
<evidence type="ECO:0000256" key="3">
    <source>
        <dbReference type="ARBA" id="ARBA00022448"/>
    </source>
</evidence>
<evidence type="ECO:0000256" key="6">
    <source>
        <dbReference type="ARBA" id="ARBA00022692"/>
    </source>
</evidence>
<feature type="transmembrane region" description="Helical" evidence="16">
    <location>
        <begin position="279"/>
        <end position="300"/>
    </location>
</feature>
<comment type="similarity">
    <text evidence="15">Belongs to the heme-copper respiratory oxidase family.</text>
</comment>
<evidence type="ECO:0000256" key="15">
    <source>
        <dbReference type="RuleBase" id="RU000370"/>
    </source>
</evidence>
<dbReference type="NCBIfam" id="TIGR02891">
    <property type="entry name" value="CtaD_CoxA"/>
    <property type="match status" value="1"/>
</dbReference>
<keyword evidence="10 16" id="KW-1133">Transmembrane helix</keyword>
<dbReference type="Proteomes" id="UP001497493">
    <property type="component" value="Chromosome"/>
</dbReference>
<evidence type="ECO:0000256" key="14">
    <source>
        <dbReference type="ARBA" id="ARBA00047816"/>
    </source>
</evidence>
<feature type="transmembrane region" description="Helical" evidence="16">
    <location>
        <begin position="420"/>
        <end position="442"/>
    </location>
</feature>
<evidence type="ECO:0000256" key="8">
    <source>
        <dbReference type="ARBA" id="ARBA00022967"/>
    </source>
</evidence>
<feature type="transmembrane region" description="Helical" evidence="16">
    <location>
        <begin position="73"/>
        <end position="98"/>
    </location>
</feature>
<feature type="transmembrane region" description="Helical" evidence="16">
    <location>
        <begin position="202"/>
        <end position="228"/>
    </location>
</feature>